<feature type="non-terminal residue" evidence="1">
    <location>
        <position position="323"/>
    </location>
</feature>
<comment type="caution">
    <text evidence="1">The sequence shown here is derived from an EMBL/GenBank/DDBJ whole genome shotgun (WGS) entry which is preliminary data.</text>
</comment>
<organism evidence="1">
    <name type="scientific">Tanacetum cinerariifolium</name>
    <name type="common">Dalmatian daisy</name>
    <name type="synonym">Chrysanthemum cinerariifolium</name>
    <dbReference type="NCBI Taxonomy" id="118510"/>
    <lineage>
        <taxon>Eukaryota</taxon>
        <taxon>Viridiplantae</taxon>
        <taxon>Streptophyta</taxon>
        <taxon>Embryophyta</taxon>
        <taxon>Tracheophyta</taxon>
        <taxon>Spermatophyta</taxon>
        <taxon>Magnoliopsida</taxon>
        <taxon>eudicotyledons</taxon>
        <taxon>Gunneridae</taxon>
        <taxon>Pentapetalae</taxon>
        <taxon>asterids</taxon>
        <taxon>campanulids</taxon>
        <taxon>Asterales</taxon>
        <taxon>Asteraceae</taxon>
        <taxon>Asteroideae</taxon>
        <taxon>Anthemideae</taxon>
        <taxon>Anthemidinae</taxon>
        <taxon>Tanacetum</taxon>
    </lineage>
</organism>
<dbReference type="AlphaFoldDB" id="A0A699IHU6"/>
<sequence length="323" mass="35903">MVAATAADSPKQADAVAEKLADAFCVFIIEDMHYHVIRIVILNGNSPAPTRVIEGVLQPVAPTTAKHRLARKNELKARGTLLMALPDKHQLKFNTHMDAKTLMKVIEKRFGGNTKTKKRNKTDLEEQSLDDLFNSLKIYEVKVKSSSSTSTSTQNIAFVSFSNTDSTNEPVSAATSVSAVSAKIPVSALQNVDTLSNAVIYLFFASQSTSLQLDNDDLKQIDADDLEEMDLKWQIAMLTVRARRFLQKTGKNLRSNEPTSMGFDMSKVECYNCHRKVHFAREYRSPKDTKRNGAVEPHRRNVLVETSTSNELVSQCDGVGSYD</sequence>
<accession>A0A699IHU6</accession>
<protein>
    <submittedName>
        <fullName evidence="1">Uncharacterized protein</fullName>
    </submittedName>
</protein>
<dbReference type="EMBL" id="BKCJ010308431">
    <property type="protein sequence ID" value="GEZ67395.1"/>
    <property type="molecule type" value="Genomic_DNA"/>
</dbReference>
<name>A0A699IHU6_TANCI</name>
<proteinExistence type="predicted"/>
<evidence type="ECO:0000313" key="1">
    <source>
        <dbReference type="EMBL" id="GEZ67395.1"/>
    </source>
</evidence>
<reference evidence="1" key="1">
    <citation type="journal article" date="2019" name="Sci. Rep.">
        <title>Draft genome of Tanacetum cinerariifolium, the natural source of mosquito coil.</title>
        <authorList>
            <person name="Yamashiro T."/>
            <person name="Shiraishi A."/>
            <person name="Satake H."/>
            <person name="Nakayama K."/>
        </authorList>
    </citation>
    <scope>NUCLEOTIDE SEQUENCE</scope>
</reference>
<gene>
    <name evidence="1" type="ORF">Tci_539368</name>
</gene>